<accession>A0A5E4M3B6</accession>
<sequence>MNTNMTAFLIGIYFVLIGLTTCAEVVIKNHQDLMDAAVNGFLTCSSELNLNIDTCTDLLDSKIDHSDKKYDGCKCIMPCVGKKIGTMDVENGKWNEEKYWEIIKLLEVPEWKEQGEIIGKNCVDKVNTHCSAGYPIFQCAMKHSKMFQSMSEGYLKHKQANLEAANNTNIEYEDV</sequence>
<feature type="signal peptide" evidence="1">
    <location>
        <begin position="1"/>
        <end position="22"/>
    </location>
</feature>
<dbReference type="InterPro" id="IPR036728">
    <property type="entry name" value="PBP_GOBP_sf"/>
</dbReference>
<reference evidence="2 3" key="1">
    <citation type="submission" date="2019-08" db="EMBL/GenBank/DDBJ databases">
        <authorList>
            <person name="Alioto T."/>
            <person name="Alioto T."/>
            <person name="Gomez Garrido J."/>
        </authorList>
    </citation>
    <scope>NUCLEOTIDE SEQUENCE [LARGE SCALE GENOMIC DNA]</scope>
</reference>
<dbReference type="Pfam" id="PF01395">
    <property type="entry name" value="PBP_GOBP"/>
    <property type="match status" value="1"/>
</dbReference>
<dbReference type="InterPro" id="IPR006170">
    <property type="entry name" value="PBP/GOBP"/>
</dbReference>
<dbReference type="Gene3D" id="1.10.238.20">
    <property type="entry name" value="Pheromone/general odorant binding protein domain"/>
    <property type="match status" value="1"/>
</dbReference>
<dbReference type="AlphaFoldDB" id="A0A5E4M3B6"/>
<keyword evidence="3" id="KW-1185">Reference proteome</keyword>
<dbReference type="Proteomes" id="UP000325440">
    <property type="component" value="Unassembled WGS sequence"/>
</dbReference>
<keyword evidence="1" id="KW-0732">Signal</keyword>
<dbReference type="EMBL" id="CABPRJ010000010">
    <property type="protein sequence ID" value="VVC25280.1"/>
    <property type="molecule type" value="Genomic_DNA"/>
</dbReference>
<dbReference type="OrthoDB" id="6589143at2759"/>
<dbReference type="GO" id="GO:0005549">
    <property type="term" value="F:odorant binding"/>
    <property type="evidence" value="ECO:0007669"/>
    <property type="project" value="InterPro"/>
</dbReference>
<dbReference type="SUPFAM" id="SSF47565">
    <property type="entry name" value="Insect pheromone/odorant-binding proteins"/>
    <property type="match status" value="1"/>
</dbReference>
<proteinExistence type="predicted"/>
<name>A0A5E4M3B6_9HEMI</name>
<feature type="chain" id="PRO_5022887920" evidence="1">
    <location>
        <begin position="23"/>
        <end position="175"/>
    </location>
</feature>
<dbReference type="SMR" id="A0A5E4M3B6"/>
<evidence type="ECO:0000256" key="1">
    <source>
        <dbReference type="SAM" id="SignalP"/>
    </source>
</evidence>
<organism evidence="2 3">
    <name type="scientific">Cinara cedri</name>
    <dbReference type="NCBI Taxonomy" id="506608"/>
    <lineage>
        <taxon>Eukaryota</taxon>
        <taxon>Metazoa</taxon>
        <taxon>Ecdysozoa</taxon>
        <taxon>Arthropoda</taxon>
        <taxon>Hexapoda</taxon>
        <taxon>Insecta</taxon>
        <taxon>Pterygota</taxon>
        <taxon>Neoptera</taxon>
        <taxon>Paraneoptera</taxon>
        <taxon>Hemiptera</taxon>
        <taxon>Sternorrhyncha</taxon>
        <taxon>Aphidomorpha</taxon>
        <taxon>Aphidoidea</taxon>
        <taxon>Aphididae</taxon>
        <taxon>Lachninae</taxon>
        <taxon>Cinara</taxon>
    </lineage>
</organism>
<protein>
    <submittedName>
        <fullName evidence="2">Pheromone/general odorant binding protein</fullName>
    </submittedName>
</protein>
<gene>
    <name evidence="2" type="ORF">CINCED_3A022548</name>
</gene>
<evidence type="ECO:0000313" key="2">
    <source>
        <dbReference type="EMBL" id="VVC25280.1"/>
    </source>
</evidence>
<evidence type="ECO:0000313" key="3">
    <source>
        <dbReference type="Proteomes" id="UP000325440"/>
    </source>
</evidence>
<dbReference type="CDD" id="cd23992">
    <property type="entry name" value="PBP_GOBP"/>
    <property type="match status" value="1"/>
</dbReference>